<evidence type="ECO:0000259" key="5">
    <source>
        <dbReference type="Pfam" id="PF01425"/>
    </source>
</evidence>
<sequence length="529" mass="58063">MSELEVKQLLDRGERYRALRDSLFTGQYKNDLGDLPLDVSRLYKMSGALSESQIEVVELDATDLAQAIAKKTYTSTQVIEAYLLSAALAHSATNCLAWFFPEEALERARWLDEQLEKTGELVGPLHGVPISVKDFIMVKGISQTSGHIASSGFIPEEDAHIVSILRDAGAVFYAKTTMPQSIMHLETDSFLGVTSNPFNCNLTAGGSSGGEGALVGARGSPLGITTDIGGSTRGPAANNGLWGFKPTAMRLPKGMKGIMPGADGVAGAIGPIAHSLRDLDLFCRVLLDAQPWNQDINIPPMPWSPLTLARPIKIGVMWEDSVVRPVAPVRQAMREVVYQLRAKGMEVVDYPAYPAAEAWTMIKRLYYLDGAKKLREMLDGEPMLPLTTWITSNAQSQDIGSMWRLVNERDVFRNAYTKFFRSENFDAVLSPAAPGPAGPHGSSKYWSYTSFWNLLDWPALVFPTGHKVAPTDHDDAEYQGRNPEETEYYSSYSRDKAIGAPIGLQLSVPRFEDEKLFAVAKQVNAALAR</sequence>
<dbReference type="PANTHER" id="PTHR46072:SF4">
    <property type="entry name" value="AMIDASE C550.07-RELATED"/>
    <property type="match status" value="1"/>
</dbReference>
<accession>A0A1B9GM72</accession>
<reference evidence="6 7" key="1">
    <citation type="submission" date="2013-07" db="EMBL/GenBank/DDBJ databases">
        <title>The Genome Sequence of Cryptococcus heveanensis BCC8398.</title>
        <authorList>
            <consortium name="The Broad Institute Genome Sequencing Platform"/>
            <person name="Cuomo C."/>
            <person name="Litvintseva A."/>
            <person name="Chen Y."/>
            <person name="Heitman J."/>
            <person name="Sun S."/>
            <person name="Springer D."/>
            <person name="Dromer F."/>
            <person name="Young S.K."/>
            <person name="Zeng Q."/>
            <person name="Gargeya S."/>
            <person name="Fitzgerald M."/>
            <person name="Abouelleil A."/>
            <person name="Alvarado L."/>
            <person name="Berlin A.M."/>
            <person name="Chapman S.B."/>
            <person name="Dewar J."/>
            <person name="Goldberg J."/>
            <person name="Griggs A."/>
            <person name="Gujja S."/>
            <person name="Hansen M."/>
            <person name="Howarth C."/>
            <person name="Imamovic A."/>
            <person name="Larimer J."/>
            <person name="McCowan C."/>
            <person name="Murphy C."/>
            <person name="Pearson M."/>
            <person name="Priest M."/>
            <person name="Roberts A."/>
            <person name="Saif S."/>
            <person name="Shea T."/>
            <person name="Sykes S."/>
            <person name="Wortman J."/>
            <person name="Nusbaum C."/>
            <person name="Birren B."/>
        </authorList>
    </citation>
    <scope>NUCLEOTIDE SEQUENCE [LARGE SCALE GENOMIC DNA]</scope>
    <source>
        <strain evidence="6 7">BCC8398</strain>
    </source>
</reference>
<dbReference type="PIRSF" id="PIRSF001221">
    <property type="entry name" value="Amidase_fungi"/>
    <property type="match status" value="1"/>
</dbReference>
<dbReference type="PANTHER" id="PTHR46072">
    <property type="entry name" value="AMIDASE-RELATED-RELATED"/>
    <property type="match status" value="1"/>
</dbReference>
<name>A0A1B9GM72_9TREE</name>
<feature type="binding site" evidence="4">
    <location>
        <begin position="228"/>
        <end position="231"/>
    </location>
    <ligand>
        <name>substrate</name>
    </ligand>
</feature>
<organism evidence="6 7">
    <name type="scientific">Kwoniella heveanensis BCC8398</name>
    <dbReference type="NCBI Taxonomy" id="1296120"/>
    <lineage>
        <taxon>Eukaryota</taxon>
        <taxon>Fungi</taxon>
        <taxon>Dikarya</taxon>
        <taxon>Basidiomycota</taxon>
        <taxon>Agaricomycotina</taxon>
        <taxon>Tremellomycetes</taxon>
        <taxon>Tremellales</taxon>
        <taxon>Cryptococcaceae</taxon>
        <taxon>Kwoniella</taxon>
    </lineage>
</organism>
<feature type="active site" description="Charge relay system" evidence="3">
    <location>
        <position position="133"/>
    </location>
</feature>
<evidence type="ECO:0000256" key="1">
    <source>
        <dbReference type="ARBA" id="ARBA00009199"/>
    </source>
</evidence>
<keyword evidence="7" id="KW-1185">Reference proteome</keyword>
<dbReference type="OrthoDB" id="6428749at2759"/>
<dbReference type="AlphaFoldDB" id="A0A1B9GM72"/>
<feature type="active site" description="Charge relay system" evidence="3">
    <location>
        <position position="207"/>
    </location>
</feature>
<proteinExistence type="inferred from homology"/>
<feature type="binding site" evidence="4">
    <location>
        <position position="182"/>
    </location>
    <ligand>
        <name>substrate</name>
    </ligand>
</feature>
<dbReference type="Pfam" id="PF01425">
    <property type="entry name" value="Amidase"/>
    <property type="match status" value="1"/>
</dbReference>
<dbReference type="Gene3D" id="3.90.1300.10">
    <property type="entry name" value="Amidase signature (AS) domain"/>
    <property type="match status" value="1"/>
</dbReference>
<comment type="similarity">
    <text evidence="1">Belongs to the amidase family.</text>
</comment>
<feature type="active site" description="Acyl-ester intermediate" evidence="3">
    <location>
        <position position="231"/>
    </location>
</feature>
<keyword evidence="2" id="KW-0378">Hydrolase</keyword>
<dbReference type="Proteomes" id="UP000092666">
    <property type="component" value="Unassembled WGS sequence"/>
</dbReference>
<protein>
    <recommendedName>
        <fullName evidence="5">Amidase domain-containing protein</fullName>
    </recommendedName>
</protein>
<evidence type="ECO:0000256" key="2">
    <source>
        <dbReference type="ARBA" id="ARBA00022801"/>
    </source>
</evidence>
<evidence type="ECO:0000256" key="4">
    <source>
        <dbReference type="PIRSR" id="PIRSR001221-2"/>
    </source>
</evidence>
<dbReference type="EMBL" id="KV700130">
    <property type="protein sequence ID" value="OCF32140.1"/>
    <property type="molecule type" value="Genomic_DNA"/>
</dbReference>
<gene>
    <name evidence="6" type="ORF">I316_06296</name>
</gene>
<feature type="domain" description="Amidase" evidence="5">
    <location>
        <begin position="78"/>
        <end position="516"/>
    </location>
</feature>
<dbReference type="GO" id="GO:0016787">
    <property type="term" value="F:hydrolase activity"/>
    <property type="evidence" value="ECO:0007669"/>
    <property type="project" value="UniProtKB-KW"/>
</dbReference>
<dbReference type="SUPFAM" id="SSF75304">
    <property type="entry name" value="Amidase signature (AS) enzymes"/>
    <property type="match status" value="1"/>
</dbReference>
<dbReference type="InterPro" id="IPR023631">
    <property type="entry name" value="Amidase_dom"/>
</dbReference>
<dbReference type="InterPro" id="IPR036928">
    <property type="entry name" value="AS_sf"/>
</dbReference>
<evidence type="ECO:0000256" key="3">
    <source>
        <dbReference type="PIRSR" id="PIRSR001221-1"/>
    </source>
</evidence>
<evidence type="ECO:0000313" key="6">
    <source>
        <dbReference type="EMBL" id="OCF32140.1"/>
    </source>
</evidence>
<evidence type="ECO:0000313" key="7">
    <source>
        <dbReference type="Proteomes" id="UP000092666"/>
    </source>
</evidence>
<dbReference type="STRING" id="1296120.A0A1B9GM72"/>
<reference evidence="7" key="2">
    <citation type="submission" date="2013-12" db="EMBL/GenBank/DDBJ databases">
        <title>Evolution of pathogenesis and genome organization in the Tremellales.</title>
        <authorList>
            <person name="Cuomo C."/>
            <person name="Litvintseva A."/>
            <person name="Heitman J."/>
            <person name="Chen Y."/>
            <person name="Sun S."/>
            <person name="Springer D."/>
            <person name="Dromer F."/>
            <person name="Young S."/>
            <person name="Zeng Q."/>
            <person name="Chapman S."/>
            <person name="Gujja S."/>
            <person name="Saif S."/>
            <person name="Birren B."/>
        </authorList>
    </citation>
    <scope>NUCLEOTIDE SEQUENCE [LARGE SCALE GENOMIC DNA]</scope>
    <source>
        <strain evidence="7">BCC8398</strain>
    </source>
</reference>
<feature type="binding site" evidence="4">
    <location>
        <position position="207"/>
    </location>
    <ligand>
        <name>substrate</name>
    </ligand>
</feature>